<dbReference type="PANTHER" id="PTHR40626:SF11">
    <property type="entry name" value="ZINC FINGER PROTEIN YPR022C"/>
    <property type="match status" value="1"/>
</dbReference>
<dbReference type="EnsemblFungi" id="MAPG_04030T0">
    <property type="protein sequence ID" value="MAPG_04030T0"/>
    <property type="gene ID" value="MAPG_04030"/>
</dbReference>
<dbReference type="STRING" id="644358.A0A0C4DVM2"/>
<dbReference type="InterPro" id="IPR013087">
    <property type="entry name" value="Znf_C2H2_type"/>
</dbReference>
<dbReference type="InterPro" id="IPR051059">
    <property type="entry name" value="VerF-like"/>
</dbReference>
<evidence type="ECO:0000256" key="8">
    <source>
        <dbReference type="SAM" id="MobiDB-lite"/>
    </source>
</evidence>
<evidence type="ECO:0000256" key="2">
    <source>
        <dbReference type="ARBA" id="ARBA00022723"/>
    </source>
</evidence>
<accession>A0A0C4DVM2</accession>
<dbReference type="EMBL" id="ADBL01000951">
    <property type="status" value="NOT_ANNOTATED_CDS"/>
    <property type="molecule type" value="Genomic_DNA"/>
</dbReference>
<organism evidence="11 12">
    <name type="scientific">Magnaporthiopsis poae (strain ATCC 64411 / 73-15)</name>
    <name type="common">Kentucky bluegrass fungus</name>
    <name type="synonym">Magnaporthe poae</name>
    <dbReference type="NCBI Taxonomy" id="644358"/>
    <lineage>
        <taxon>Eukaryota</taxon>
        <taxon>Fungi</taxon>
        <taxon>Dikarya</taxon>
        <taxon>Ascomycota</taxon>
        <taxon>Pezizomycotina</taxon>
        <taxon>Sordariomycetes</taxon>
        <taxon>Sordariomycetidae</taxon>
        <taxon>Magnaporthales</taxon>
        <taxon>Magnaporthaceae</taxon>
        <taxon>Magnaporthiopsis</taxon>
    </lineage>
</organism>
<protein>
    <recommendedName>
        <fullName evidence="9">C2H2-type domain-containing protein</fullName>
    </recommendedName>
</protein>
<evidence type="ECO:0000313" key="10">
    <source>
        <dbReference type="EMBL" id="KLU84996.1"/>
    </source>
</evidence>
<evidence type="ECO:0000256" key="5">
    <source>
        <dbReference type="ARBA" id="ARBA00022833"/>
    </source>
</evidence>
<dbReference type="Pfam" id="PF00096">
    <property type="entry name" value="zf-C2H2"/>
    <property type="match status" value="2"/>
</dbReference>
<dbReference type="PANTHER" id="PTHR40626">
    <property type="entry name" value="MIP31509P"/>
    <property type="match status" value="1"/>
</dbReference>
<gene>
    <name evidence="10" type="ORF">MAPG_04030</name>
</gene>
<dbReference type="Proteomes" id="UP000011715">
    <property type="component" value="Unassembled WGS sequence"/>
</dbReference>
<keyword evidence="12" id="KW-1185">Reference proteome</keyword>
<feature type="compositionally biased region" description="Low complexity" evidence="8">
    <location>
        <begin position="166"/>
        <end position="194"/>
    </location>
</feature>
<reference evidence="11" key="4">
    <citation type="journal article" date="2015" name="G3 (Bethesda)">
        <title>Genome sequences of three phytopathogenic species of the Magnaporthaceae family of fungi.</title>
        <authorList>
            <person name="Okagaki L.H."/>
            <person name="Nunes C.C."/>
            <person name="Sailsbery J."/>
            <person name="Clay B."/>
            <person name="Brown D."/>
            <person name="John T."/>
            <person name="Oh Y."/>
            <person name="Young N."/>
            <person name="Fitzgerald M."/>
            <person name="Haas B.J."/>
            <person name="Zeng Q."/>
            <person name="Young S."/>
            <person name="Adiconis X."/>
            <person name="Fan L."/>
            <person name="Levin J.Z."/>
            <person name="Mitchell T.K."/>
            <person name="Okubara P.A."/>
            <person name="Farman M.L."/>
            <person name="Kohn L.M."/>
            <person name="Birren B."/>
            <person name="Ma L.-J."/>
            <person name="Dean R.A."/>
        </authorList>
    </citation>
    <scope>NUCLEOTIDE SEQUENCE</scope>
    <source>
        <strain evidence="11">ATCC 64411 / 73-15</strain>
    </source>
</reference>
<dbReference type="GO" id="GO:0008270">
    <property type="term" value="F:zinc ion binding"/>
    <property type="evidence" value="ECO:0007669"/>
    <property type="project" value="UniProtKB-KW"/>
</dbReference>
<dbReference type="VEuPathDB" id="FungiDB:MAPG_04030"/>
<feature type="region of interest" description="Disordered" evidence="8">
    <location>
        <begin position="821"/>
        <end position="853"/>
    </location>
</feature>
<reference evidence="11" key="5">
    <citation type="submission" date="2015-06" db="UniProtKB">
        <authorList>
            <consortium name="EnsemblFungi"/>
        </authorList>
    </citation>
    <scope>IDENTIFICATION</scope>
    <source>
        <strain evidence="11">ATCC 64411</strain>
    </source>
</reference>
<feature type="compositionally biased region" description="Low complexity" evidence="8">
    <location>
        <begin position="821"/>
        <end position="843"/>
    </location>
</feature>
<evidence type="ECO:0000256" key="3">
    <source>
        <dbReference type="ARBA" id="ARBA00022737"/>
    </source>
</evidence>
<evidence type="ECO:0000313" key="12">
    <source>
        <dbReference type="Proteomes" id="UP000011715"/>
    </source>
</evidence>
<reference evidence="12" key="1">
    <citation type="submission" date="2010-05" db="EMBL/GenBank/DDBJ databases">
        <title>The genome sequence of Magnaporthe poae strain ATCC 64411.</title>
        <authorList>
            <person name="Ma L.-J."/>
            <person name="Dead R."/>
            <person name="Young S."/>
            <person name="Zeng Q."/>
            <person name="Koehrsen M."/>
            <person name="Alvarado L."/>
            <person name="Berlin A."/>
            <person name="Chapman S.B."/>
            <person name="Chen Z."/>
            <person name="Freedman E."/>
            <person name="Gellesch M."/>
            <person name="Goldberg J."/>
            <person name="Griggs A."/>
            <person name="Gujja S."/>
            <person name="Heilman E.R."/>
            <person name="Heiman D."/>
            <person name="Hepburn T."/>
            <person name="Howarth C."/>
            <person name="Jen D."/>
            <person name="Larson L."/>
            <person name="Mehta T."/>
            <person name="Neiman D."/>
            <person name="Pearson M."/>
            <person name="Roberts A."/>
            <person name="Saif S."/>
            <person name="Shea T."/>
            <person name="Shenoy N."/>
            <person name="Sisk P."/>
            <person name="Stolte C."/>
            <person name="Sykes S."/>
            <person name="Walk T."/>
            <person name="White J."/>
            <person name="Yandava C."/>
            <person name="Haas B."/>
            <person name="Nusbaum C."/>
            <person name="Birren B."/>
        </authorList>
    </citation>
    <scope>NUCLEOTIDE SEQUENCE [LARGE SCALE GENOMIC DNA]</scope>
    <source>
        <strain evidence="12">ATCC 64411 / 73-15</strain>
    </source>
</reference>
<keyword evidence="6" id="KW-0539">Nucleus</keyword>
<dbReference type="GO" id="GO:0000978">
    <property type="term" value="F:RNA polymerase II cis-regulatory region sequence-specific DNA binding"/>
    <property type="evidence" value="ECO:0007669"/>
    <property type="project" value="InterPro"/>
</dbReference>
<proteinExistence type="predicted"/>
<reference evidence="10" key="2">
    <citation type="submission" date="2010-05" db="EMBL/GenBank/DDBJ databases">
        <title>The Genome Sequence of Magnaporthe poae strain ATCC 64411.</title>
        <authorList>
            <consortium name="The Broad Institute Genome Sequencing Platform"/>
            <consortium name="Broad Institute Genome Sequencing Center for Infectious Disease"/>
            <person name="Ma L.-J."/>
            <person name="Dead R."/>
            <person name="Young S."/>
            <person name="Zeng Q."/>
            <person name="Koehrsen M."/>
            <person name="Alvarado L."/>
            <person name="Berlin A."/>
            <person name="Chapman S.B."/>
            <person name="Chen Z."/>
            <person name="Freedman E."/>
            <person name="Gellesch M."/>
            <person name="Goldberg J."/>
            <person name="Griggs A."/>
            <person name="Gujja S."/>
            <person name="Heilman E.R."/>
            <person name="Heiman D."/>
            <person name="Hepburn T."/>
            <person name="Howarth C."/>
            <person name="Jen D."/>
            <person name="Larson L."/>
            <person name="Mehta T."/>
            <person name="Neiman D."/>
            <person name="Pearson M."/>
            <person name="Roberts A."/>
            <person name="Saif S."/>
            <person name="Shea T."/>
            <person name="Shenoy N."/>
            <person name="Sisk P."/>
            <person name="Stolte C."/>
            <person name="Sykes S."/>
            <person name="Walk T."/>
            <person name="White J."/>
            <person name="Yandava C."/>
            <person name="Haas B."/>
            <person name="Nusbaum C."/>
            <person name="Birren B."/>
        </authorList>
    </citation>
    <scope>NUCLEOTIDE SEQUENCE</scope>
    <source>
        <strain evidence="10">ATCC 64411</strain>
    </source>
</reference>
<reference evidence="10" key="3">
    <citation type="submission" date="2011-03" db="EMBL/GenBank/DDBJ databases">
        <title>Annotation of Magnaporthe poae ATCC 64411.</title>
        <authorList>
            <person name="Ma L.-J."/>
            <person name="Dead R."/>
            <person name="Young S.K."/>
            <person name="Zeng Q."/>
            <person name="Gargeya S."/>
            <person name="Fitzgerald M."/>
            <person name="Haas B."/>
            <person name="Abouelleil A."/>
            <person name="Alvarado L."/>
            <person name="Arachchi H.M."/>
            <person name="Berlin A."/>
            <person name="Brown A."/>
            <person name="Chapman S.B."/>
            <person name="Chen Z."/>
            <person name="Dunbar C."/>
            <person name="Freedman E."/>
            <person name="Gearin G."/>
            <person name="Gellesch M."/>
            <person name="Goldberg J."/>
            <person name="Griggs A."/>
            <person name="Gujja S."/>
            <person name="Heiman D."/>
            <person name="Howarth C."/>
            <person name="Larson L."/>
            <person name="Lui A."/>
            <person name="MacDonald P.J.P."/>
            <person name="Mehta T."/>
            <person name="Montmayeur A."/>
            <person name="Murphy C."/>
            <person name="Neiman D."/>
            <person name="Pearson M."/>
            <person name="Priest M."/>
            <person name="Roberts A."/>
            <person name="Saif S."/>
            <person name="Shea T."/>
            <person name="Shenoy N."/>
            <person name="Sisk P."/>
            <person name="Stolte C."/>
            <person name="Sykes S."/>
            <person name="Yandava C."/>
            <person name="Wortman J."/>
            <person name="Nusbaum C."/>
            <person name="Birren B."/>
        </authorList>
    </citation>
    <scope>NUCLEOTIDE SEQUENCE</scope>
    <source>
        <strain evidence="10">ATCC 64411</strain>
    </source>
</reference>
<dbReference type="PROSITE" id="PS00028">
    <property type="entry name" value="ZINC_FINGER_C2H2_1"/>
    <property type="match status" value="1"/>
</dbReference>
<dbReference type="OMA" id="HRPWIMY"/>
<evidence type="ECO:0000256" key="4">
    <source>
        <dbReference type="ARBA" id="ARBA00022771"/>
    </source>
</evidence>
<sequence length="928" mass="102706">MPSHAEPPPPLLPPPVAQGPMMTTRASRRGAARRFQCDFDGCGRLYTRAEHLQRHQLNRHVIVFSPSVIGTPYRSSICRRSAPPIFVAVPPSFAFCCSRALWTSQSANSTQDNPREIFICTDEGCGHTFVRADLLARHRSRHHPPTYVPRHRARSFSVPLSIHSNGSPVSGPVSGPAPGPASDVQDHPSGSGMPPISPITNNDPSHPQPARLDTGEISPVLPSDPPPLLTPESSPPGVTWGYLPEETMSRDSFASWLFDPQNNYGDFNVANLPFLEGGLESQFNTDIPYDYESLTGGSQMDTPPRHLEADELLAEFRRQEVLRWFQAFRRKYPLKEPLAMDLAMDQNGDTPTLNLEMLRDCLREFWDHVSARIPIIHQPTFSPNRCSTLLLLGMLALGAASLRNRDSTGALAGYGGFADVVISGLRWEILTAEEATPPVSLAVAQSLMLLEFYEKLYSSRKLHERAHIYHSATLTLLRRGSPLIGRGGSESPPEYHPSSAEPSHGAAHDSRSWWVRWAETESMHRVVFAAFMMDVLHAAMFGHASDMAPHEIRLPLPCDDNLWNAPNPDEMRHLDANLRMYGVKPISFLDGLKRAVHGNEVRTHSFGRMVIMSGLLSVGWHLSRRETHLKWLDLTSPDGETMDSSRKVLLRAFDKWKISFDTAQGAFEAASNPNRLQADANGLIQSAPMLYHLAHMSLHADIVDCQVFAGARQLLGRKVSQRDYANVGQRMQTWARLPSTRHAILHAFKLLHRILVESCRAERRRIAAPGPGLINLPPIKIATYSCRSEPDPHRPWIMYYATLSIWAFVCALREPRGVPVPAAHVQQQQQQQHPAGGSSQAHHGGAGGIPPQSPSFNPVANYNSVVSYLSNVAGMLELDEATASCLGSGLPDLLDCLHNILTEAHSELLKEARERLMVCKSKLVSGGT</sequence>
<dbReference type="EMBL" id="ADBL01000952">
    <property type="status" value="NOT_ANNOTATED_CDS"/>
    <property type="molecule type" value="Genomic_DNA"/>
</dbReference>
<keyword evidence="2" id="KW-0479">Metal-binding</keyword>
<feature type="domain" description="C2H2-type" evidence="9">
    <location>
        <begin position="118"/>
        <end position="142"/>
    </location>
</feature>
<feature type="compositionally biased region" description="Pro residues" evidence="8">
    <location>
        <begin position="1"/>
        <end position="17"/>
    </location>
</feature>
<evidence type="ECO:0000259" key="9">
    <source>
        <dbReference type="PROSITE" id="PS50157"/>
    </source>
</evidence>
<name>A0A0C4DVM2_MAGP6</name>
<dbReference type="CDD" id="cd12148">
    <property type="entry name" value="fungal_TF_MHR"/>
    <property type="match status" value="1"/>
</dbReference>
<evidence type="ECO:0000313" key="11">
    <source>
        <dbReference type="EnsemblFungi" id="MAPG_04030T0"/>
    </source>
</evidence>
<evidence type="ECO:0000256" key="7">
    <source>
        <dbReference type="PROSITE-ProRule" id="PRU00042"/>
    </source>
</evidence>
<feature type="domain" description="C2H2-type" evidence="9">
    <location>
        <begin position="35"/>
        <end position="60"/>
    </location>
</feature>
<dbReference type="InterPro" id="IPR007219">
    <property type="entry name" value="XnlR_reg_dom"/>
</dbReference>
<dbReference type="AlphaFoldDB" id="A0A0C4DVM2"/>
<dbReference type="GO" id="GO:0000981">
    <property type="term" value="F:DNA-binding transcription factor activity, RNA polymerase II-specific"/>
    <property type="evidence" value="ECO:0007669"/>
    <property type="project" value="InterPro"/>
</dbReference>
<dbReference type="PROSITE" id="PS50157">
    <property type="entry name" value="ZINC_FINGER_C2H2_2"/>
    <property type="match status" value="2"/>
</dbReference>
<feature type="region of interest" description="Disordered" evidence="8">
    <location>
        <begin position="1"/>
        <end position="27"/>
    </location>
</feature>
<dbReference type="GO" id="GO:0000785">
    <property type="term" value="C:chromatin"/>
    <property type="evidence" value="ECO:0007669"/>
    <property type="project" value="TreeGrafter"/>
</dbReference>
<dbReference type="GO" id="GO:0005634">
    <property type="term" value="C:nucleus"/>
    <property type="evidence" value="ECO:0007669"/>
    <property type="project" value="UniProtKB-SubCell"/>
</dbReference>
<keyword evidence="3" id="KW-0677">Repeat</keyword>
<keyword evidence="4 7" id="KW-0863">Zinc-finger</keyword>
<dbReference type="Pfam" id="PF04082">
    <property type="entry name" value="Fungal_trans"/>
    <property type="match status" value="1"/>
</dbReference>
<keyword evidence="5" id="KW-0862">Zinc</keyword>
<dbReference type="OrthoDB" id="1405595at2759"/>
<evidence type="ECO:0000256" key="1">
    <source>
        <dbReference type="ARBA" id="ARBA00004123"/>
    </source>
</evidence>
<evidence type="ECO:0000256" key="6">
    <source>
        <dbReference type="ARBA" id="ARBA00023242"/>
    </source>
</evidence>
<dbReference type="EMBL" id="GL876968">
    <property type="protein sequence ID" value="KLU84996.1"/>
    <property type="molecule type" value="Genomic_DNA"/>
</dbReference>
<feature type="region of interest" description="Disordered" evidence="8">
    <location>
        <begin position="486"/>
        <end position="506"/>
    </location>
</feature>
<dbReference type="GO" id="GO:0006351">
    <property type="term" value="P:DNA-templated transcription"/>
    <property type="evidence" value="ECO:0007669"/>
    <property type="project" value="InterPro"/>
</dbReference>
<dbReference type="SMART" id="SM00355">
    <property type="entry name" value="ZnF_C2H2"/>
    <property type="match status" value="2"/>
</dbReference>
<dbReference type="Gene3D" id="3.30.160.60">
    <property type="entry name" value="Classic Zinc Finger"/>
    <property type="match status" value="1"/>
</dbReference>
<dbReference type="eggNOG" id="KOG1721">
    <property type="taxonomic scope" value="Eukaryota"/>
</dbReference>
<comment type="subcellular location">
    <subcellularLocation>
        <location evidence="1">Nucleus</location>
    </subcellularLocation>
</comment>
<feature type="region of interest" description="Disordered" evidence="8">
    <location>
        <begin position="160"/>
        <end position="242"/>
    </location>
</feature>